<gene>
    <name evidence="1" type="ORF">BKA67DRAFT_537205</name>
</gene>
<organism evidence="1 2">
    <name type="scientific">Truncatella angustata</name>
    <dbReference type="NCBI Taxonomy" id="152316"/>
    <lineage>
        <taxon>Eukaryota</taxon>
        <taxon>Fungi</taxon>
        <taxon>Dikarya</taxon>
        <taxon>Ascomycota</taxon>
        <taxon>Pezizomycotina</taxon>
        <taxon>Sordariomycetes</taxon>
        <taxon>Xylariomycetidae</taxon>
        <taxon>Amphisphaeriales</taxon>
        <taxon>Sporocadaceae</taxon>
        <taxon>Truncatella</taxon>
    </lineage>
</organism>
<sequence length="149" mass="16845">MKHLYLQPAAELLEIMFKRKKKFGERVQRLEERVFKDTQKAQQLESLANQSLPKKSSSINSCAQVASYQETALQDEQSNPFNPIAVVVDTADSSDSSDTRTLTLNEKFIEDIDPDVDRLTRVLSHLGIGEHMIDKPVAVDGEDVVRMIQ</sequence>
<evidence type="ECO:0000313" key="1">
    <source>
        <dbReference type="EMBL" id="KAH6653551.1"/>
    </source>
</evidence>
<protein>
    <submittedName>
        <fullName evidence="1">Uncharacterized protein</fullName>
    </submittedName>
</protein>
<dbReference type="RefSeq" id="XP_045957828.1">
    <property type="nucleotide sequence ID" value="XM_046100278.1"/>
</dbReference>
<keyword evidence="2" id="KW-1185">Reference proteome</keyword>
<dbReference type="AlphaFoldDB" id="A0A9P8ZWZ2"/>
<dbReference type="GeneID" id="70129170"/>
<reference evidence="1" key="1">
    <citation type="journal article" date="2021" name="Nat. Commun.">
        <title>Genetic determinants of endophytism in the Arabidopsis root mycobiome.</title>
        <authorList>
            <person name="Mesny F."/>
            <person name="Miyauchi S."/>
            <person name="Thiergart T."/>
            <person name="Pickel B."/>
            <person name="Atanasova L."/>
            <person name="Karlsson M."/>
            <person name="Huettel B."/>
            <person name="Barry K.W."/>
            <person name="Haridas S."/>
            <person name="Chen C."/>
            <person name="Bauer D."/>
            <person name="Andreopoulos W."/>
            <person name="Pangilinan J."/>
            <person name="LaButti K."/>
            <person name="Riley R."/>
            <person name="Lipzen A."/>
            <person name="Clum A."/>
            <person name="Drula E."/>
            <person name="Henrissat B."/>
            <person name="Kohler A."/>
            <person name="Grigoriev I.V."/>
            <person name="Martin F.M."/>
            <person name="Hacquard S."/>
        </authorList>
    </citation>
    <scope>NUCLEOTIDE SEQUENCE</scope>
    <source>
        <strain evidence="1">MPI-SDFR-AT-0073</strain>
    </source>
</reference>
<accession>A0A9P8ZWZ2</accession>
<name>A0A9P8ZWZ2_9PEZI</name>
<dbReference type="EMBL" id="JAGPXC010000005">
    <property type="protein sequence ID" value="KAH6653551.1"/>
    <property type="molecule type" value="Genomic_DNA"/>
</dbReference>
<dbReference type="Proteomes" id="UP000758603">
    <property type="component" value="Unassembled WGS sequence"/>
</dbReference>
<proteinExistence type="predicted"/>
<comment type="caution">
    <text evidence="1">The sequence shown here is derived from an EMBL/GenBank/DDBJ whole genome shotgun (WGS) entry which is preliminary data.</text>
</comment>
<evidence type="ECO:0000313" key="2">
    <source>
        <dbReference type="Proteomes" id="UP000758603"/>
    </source>
</evidence>